<dbReference type="STRING" id="1231336.L248_0204"/>
<evidence type="ECO:0008006" key="3">
    <source>
        <dbReference type="Google" id="ProtNLM"/>
    </source>
</evidence>
<dbReference type="Gene3D" id="1.25.40.10">
    <property type="entry name" value="Tetratricopeptide repeat domain"/>
    <property type="match status" value="1"/>
</dbReference>
<dbReference type="HOGENOM" id="CLU_873746_0_0_9"/>
<protein>
    <recommendedName>
        <fullName evidence="3">TPR repeat-containing protein</fullName>
    </recommendedName>
</protein>
<dbReference type="eggNOG" id="COG0457">
    <property type="taxonomic scope" value="Bacteria"/>
</dbReference>
<dbReference type="RefSeq" id="WP_022528151.1">
    <property type="nucleotide sequence ID" value="NZ_KI271582.1"/>
</dbReference>
<dbReference type="SUPFAM" id="SSF48452">
    <property type="entry name" value="TPR-like"/>
    <property type="match status" value="1"/>
</dbReference>
<reference evidence="2" key="1">
    <citation type="journal article" date="2013" name="Genome Announc.">
        <title>Whole-Genome Sequencing of Lactobacillus shenzhenensis Strain LY-73T.</title>
        <authorList>
            <person name="Lin Z."/>
            <person name="Liu Z."/>
            <person name="Yang R."/>
            <person name="Zou Y."/>
            <person name="Wan D."/>
            <person name="Chen J."/>
            <person name="Guo M."/>
            <person name="Zhao J."/>
            <person name="Fang C."/>
            <person name="Yang R."/>
            <person name="Liu F."/>
        </authorList>
    </citation>
    <scope>NUCLEOTIDE SEQUENCE [LARGE SCALE GENOMIC DNA]</scope>
    <source>
        <strain evidence="2">LY-73</strain>
    </source>
</reference>
<evidence type="ECO:0000313" key="1">
    <source>
        <dbReference type="EMBL" id="ERL66525.1"/>
    </source>
</evidence>
<sequence>MSDDQHKIIPFPHNDEHHLQLGSQALRAGEFTEAVNHFQAAYQTQHTFAVNRQLAEALLHAGDAAQGVAVAQEFIDGYARTLTDGLLYSHLLIESGEFVSAQEWLVSLREQAHSAEDQARLSELTTLFADRQKAFIKDHAADIAAITKRFAGLGGLKSSEQAGLINTIGQLTVPTFNQIAPRLMTDPFINQALRNTVALHYVTLADDQPRTLLWFDETVHFVPSEVPDPFNNAITDVWNQATDDAQNDDPGAALIMTQELRLYQLLLFPRLAEVVDAPAEWAEAVRMRITNPDKPLITAPAIKQWLTKLDDVLDGMND</sequence>
<organism evidence="1 2">
    <name type="scientific">Schleiferilactobacillus shenzhenensis LY-73</name>
    <dbReference type="NCBI Taxonomy" id="1231336"/>
    <lineage>
        <taxon>Bacteria</taxon>
        <taxon>Bacillati</taxon>
        <taxon>Bacillota</taxon>
        <taxon>Bacilli</taxon>
        <taxon>Lactobacillales</taxon>
        <taxon>Lactobacillaceae</taxon>
        <taxon>Schleiferilactobacillus</taxon>
    </lineage>
</organism>
<dbReference type="InterPro" id="IPR011990">
    <property type="entry name" value="TPR-like_helical_dom_sf"/>
</dbReference>
<gene>
    <name evidence="1" type="ORF">L248_0204</name>
</gene>
<proteinExistence type="predicted"/>
<evidence type="ECO:0000313" key="2">
    <source>
        <dbReference type="Proteomes" id="UP000030647"/>
    </source>
</evidence>
<accession>U4TSW6</accession>
<dbReference type="EMBL" id="KI271582">
    <property type="protein sequence ID" value="ERL66525.1"/>
    <property type="molecule type" value="Genomic_DNA"/>
</dbReference>
<keyword evidence="2" id="KW-1185">Reference proteome</keyword>
<dbReference type="OrthoDB" id="1655898at2"/>
<name>U4TSW6_9LACO</name>
<dbReference type="Proteomes" id="UP000030647">
    <property type="component" value="Unassembled WGS sequence"/>
</dbReference>
<dbReference type="AlphaFoldDB" id="U4TSW6"/>